<keyword evidence="2" id="KW-0614">Plasmid</keyword>
<accession>A0AA46NSH2</accession>
<dbReference type="AlphaFoldDB" id="A0AA46NSH2"/>
<protein>
    <recommendedName>
        <fullName evidence="1">Large polyvalent protein-associated domain-containing protein</fullName>
    </recommendedName>
</protein>
<reference evidence="2" key="1">
    <citation type="journal article" date="2022" name="J Glob Antimicrob Resist">
        <title>Comparative analysis of IMP-4- and OXA-58-containing plasmids of three carbapenemase-producing Acinetobacter ursingii strains in the Netherlands.</title>
        <authorList>
            <person name="Hendrickx A.P.A."/>
            <person name="Schade R.P."/>
            <person name="Landman F."/>
            <person name="Bosch T."/>
            <person name="Schouls L.M."/>
            <person name="van Dijk K."/>
        </authorList>
    </citation>
    <scope>NUCLEOTIDE SEQUENCE</scope>
    <source>
        <strain evidence="2">RIVM_C010761</strain>
    </source>
</reference>
<evidence type="ECO:0000313" key="3">
    <source>
        <dbReference type="Proteomes" id="UP001164081"/>
    </source>
</evidence>
<evidence type="ECO:0000259" key="1">
    <source>
        <dbReference type="Pfam" id="PF18796"/>
    </source>
</evidence>
<dbReference type="Pfam" id="PF18796">
    <property type="entry name" value="LPD1"/>
    <property type="match status" value="1"/>
</dbReference>
<dbReference type="InterPro" id="IPR041047">
    <property type="entry name" value="LPD1"/>
</dbReference>
<sequence length="1245" mass="144321">MKWLNLENYGLNVGFRHPTKNRDKLAIVSITDIKRLNQFFDLDQFQLHMESIGFNRVNSENSYPKFVKADNKIQPSLFRTFLNIDNSNIVEMPESNAIARLRIDKDQWLSFSKSQNTQKEFWFVDTKVYAEKFKLESFADIEKQLNEFNKNKDERFIDLSFENPLPIDTLKKYGYDSKIFGVITSDKSMLMNLGFPESAFKKADLSFVLPVSVMENKTLLAISNIKETPEILEYSTDSWREAIKVQNALPEIAKITQNLKKFIESPDEKVIDSLLLEIKKFHETDYEDVLSHQFKAELVDVGINNSNQKLETLLAYIHKIDNYNELDSNKLELLKKQQQDFENIEHSKTTDVVIETIEKGKNRTADRIEDYGENVFGARKHFYENRDSTLLEIEKDRNHSFEILVDKYKKSSLWNFKKETLPQLEDKSNELFFFAQSIYNMIPNKLSMAKIDKNKPEVFIQRLKDYSKFVGHFKEIIQAGIDLHDRYPLSAMTNMLVNYKNVIDKVASNPQQFYFDDLDPESPEFNDSSRSNIREFIKGVNRKSSNLSKTMSFLEDVKVGSIKVMVNTINEDTSEIDEIYFRRYVETGGEINHTNQLSKYEIPPHAKLENAFYTFEKVTGQDGFFQIIRNGSGFKDQIQKVIEKLNLSLEIQKNITPEKEISYFRASYDPNYKDLELNDLENKSDNVISESSIKITDRFDLEYKKQIKQDQPERLDLRYPQILQNLTHETSTDYRNSEDVTVDDFGRNFAFRAVQFGNWVTQNERQELLNITYDGLSELKNVLELTDSDISFNGELAIAFGARGRAGRGAAAAHYEPYSQIFNLTKVRGAGSVSHEWFHSLDHYAARVLEEQTKKLVYKSGSFNAVEKNYYLSELMADVDYESSKYIIDSNPILKSFYNLQKKLNGKMEADEIFTKEGINLIKERSEEVIENSLQRLIIKKDQLINAVREIGKDDAAQFLNKTMSEIVDSLYRLKTIELDQHYKNPLFIPDLRLHQSNTASMYRAIGAALRKDNISFGRYTLSNPITEESNRLLRAKNEVGQESIASTRELYSHLRLHRNVKGLENEIHAVAFQIIQSQILPLAISELIRHSDPQYNKMKERSLRILIDRAEAFFKINSSKNNNDLSLDAMFNKNNFASKARLLDVTANAYWSRTCEKFARCGEALVTDLFKEKGVSVGYIVQCMEDPKTNGERSGITPSGQDRVEILQSYKETMQSLREYVFKPKHSAKNTLEVNAELENSVRV</sequence>
<proteinExistence type="predicted"/>
<feature type="domain" description="Large polyvalent protein-associated" evidence="1">
    <location>
        <begin position="1148"/>
        <end position="1220"/>
    </location>
</feature>
<dbReference type="RefSeq" id="WP_263503966.1">
    <property type="nucleotide sequence ID" value="NZ_CP089047.1"/>
</dbReference>
<evidence type="ECO:0000313" key="2">
    <source>
        <dbReference type="EMBL" id="UYF77432.1"/>
    </source>
</evidence>
<gene>
    <name evidence="2" type="ORF">LSO58_18525</name>
</gene>
<name>A0AA46NSH2_9GAMM</name>
<organism evidence="2 3">
    <name type="scientific">Acinetobacter ursingii</name>
    <dbReference type="NCBI Taxonomy" id="108980"/>
    <lineage>
        <taxon>Bacteria</taxon>
        <taxon>Pseudomonadati</taxon>
        <taxon>Pseudomonadota</taxon>
        <taxon>Gammaproteobacteria</taxon>
        <taxon>Moraxellales</taxon>
        <taxon>Moraxellaceae</taxon>
        <taxon>Acinetobacter</taxon>
    </lineage>
</organism>
<dbReference type="Proteomes" id="UP001164081">
    <property type="component" value="Plasmid pRIVM_C010761_3"/>
</dbReference>
<geneLocation type="plasmid" evidence="2 3">
    <name>pRIVM_C010761_3</name>
</geneLocation>
<dbReference type="EMBL" id="CP089047">
    <property type="protein sequence ID" value="UYF77432.1"/>
    <property type="molecule type" value="Genomic_DNA"/>
</dbReference>